<sequence length="102" mass="11880">MSNLKPQYQLSCIQNKERGKVDLWSDAPIMLQHYYLETDVKTFDKMPMFMTPQIHSPFMYNFSKHGKHFICSITISRLICHGLTAKILTLRTTLVKLTTCNP</sequence>
<reference evidence="1" key="1">
    <citation type="submission" date="2014-09" db="EMBL/GenBank/DDBJ databases">
        <authorList>
            <person name="Magalhaes I.L.F."/>
            <person name="Oliveira U."/>
            <person name="Santos F.R."/>
            <person name="Vidigal T.H.D.A."/>
            <person name="Brescovit A.D."/>
            <person name="Santos A.J."/>
        </authorList>
    </citation>
    <scope>NUCLEOTIDE SEQUENCE</scope>
    <source>
        <tissue evidence="1">Shoot tissue taken approximately 20 cm above the soil surface</tissue>
    </source>
</reference>
<protein>
    <submittedName>
        <fullName evidence="1">Uncharacterized protein</fullName>
    </submittedName>
</protein>
<proteinExistence type="predicted"/>
<organism evidence="1">
    <name type="scientific">Arundo donax</name>
    <name type="common">Giant reed</name>
    <name type="synonym">Donax arundinaceus</name>
    <dbReference type="NCBI Taxonomy" id="35708"/>
    <lineage>
        <taxon>Eukaryota</taxon>
        <taxon>Viridiplantae</taxon>
        <taxon>Streptophyta</taxon>
        <taxon>Embryophyta</taxon>
        <taxon>Tracheophyta</taxon>
        <taxon>Spermatophyta</taxon>
        <taxon>Magnoliopsida</taxon>
        <taxon>Liliopsida</taxon>
        <taxon>Poales</taxon>
        <taxon>Poaceae</taxon>
        <taxon>PACMAD clade</taxon>
        <taxon>Arundinoideae</taxon>
        <taxon>Arundineae</taxon>
        <taxon>Arundo</taxon>
    </lineage>
</organism>
<name>A0A0A8ZF27_ARUDO</name>
<dbReference type="EMBL" id="GBRH01260484">
    <property type="protein sequence ID" value="JAD37411.1"/>
    <property type="molecule type" value="Transcribed_RNA"/>
</dbReference>
<evidence type="ECO:0000313" key="1">
    <source>
        <dbReference type="EMBL" id="JAD37411.1"/>
    </source>
</evidence>
<dbReference type="AlphaFoldDB" id="A0A0A8ZF27"/>
<accession>A0A0A8ZF27</accession>
<reference evidence="1" key="2">
    <citation type="journal article" date="2015" name="Data Brief">
        <title>Shoot transcriptome of the giant reed, Arundo donax.</title>
        <authorList>
            <person name="Barrero R.A."/>
            <person name="Guerrero F.D."/>
            <person name="Moolhuijzen P."/>
            <person name="Goolsby J.A."/>
            <person name="Tidwell J."/>
            <person name="Bellgard S.E."/>
            <person name="Bellgard M.I."/>
        </authorList>
    </citation>
    <scope>NUCLEOTIDE SEQUENCE</scope>
    <source>
        <tissue evidence="1">Shoot tissue taken approximately 20 cm above the soil surface</tissue>
    </source>
</reference>